<keyword evidence="1" id="KW-1133">Transmembrane helix</keyword>
<protein>
    <submittedName>
        <fullName evidence="2">Uncharacterized protein</fullName>
    </submittedName>
</protein>
<evidence type="ECO:0000313" key="3">
    <source>
        <dbReference type="Proteomes" id="UP001155128"/>
    </source>
</evidence>
<comment type="caution">
    <text evidence="2">The sequence shown here is derived from an EMBL/GenBank/DDBJ whole genome shotgun (WGS) entry which is preliminary data.</text>
</comment>
<gene>
    <name evidence="2" type="ORF">NDO55_07900</name>
</gene>
<keyword evidence="1" id="KW-0472">Membrane</keyword>
<dbReference type="Proteomes" id="UP001155128">
    <property type="component" value="Unassembled WGS sequence"/>
</dbReference>
<dbReference type="RefSeq" id="WP_252114068.1">
    <property type="nucleotide sequence ID" value="NZ_JAMSHT010000001.1"/>
</dbReference>
<dbReference type="AlphaFoldDB" id="A0A9X2J358"/>
<feature type="transmembrane region" description="Helical" evidence="1">
    <location>
        <begin position="55"/>
        <end position="78"/>
    </location>
</feature>
<proteinExistence type="predicted"/>
<reference evidence="2" key="1">
    <citation type="submission" date="2022-06" db="EMBL/GenBank/DDBJ databases">
        <title>Sphingomicrobium sedimins sp. nov., a marine bacterium isolated from tidal flat.</title>
        <authorList>
            <person name="Kim C.-H."/>
            <person name="Yoo Y."/>
            <person name="Kim J.-J."/>
        </authorList>
    </citation>
    <scope>NUCLEOTIDE SEQUENCE</scope>
    <source>
        <strain evidence="2">GRR-S6-50</strain>
    </source>
</reference>
<feature type="transmembrane region" description="Helical" evidence="1">
    <location>
        <begin position="12"/>
        <end position="35"/>
    </location>
</feature>
<name>A0A9X2J358_9SPHN</name>
<evidence type="ECO:0000256" key="1">
    <source>
        <dbReference type="SAM" id="Phobius"/>
    </source>
</evidence>
<keyword evidence="1" id="KW-0812">Transmembrane</keyword>
<organism evidence="2 3">
    <name type="scientific">Sphingomicrobium sediminis</name>
    <dbReference type="NCBI Taxonomy" id="2950949"/>
    <lineage>
        <taxon>Bacteria</taxon>
        <taxon>Pseudomonadati</taxon>
        <taxon>Pseudomonadota</taxon>
        <taxon>Alphaproteobacteria</taxon>
        <taxon>Sphingomonadales</taxon>
        <taxon>Sphingomonadaceae</taxon>
        <taxon>Sphingomicrobium</taxon>
    </lineage>
</organism>
<keyword evidence="3" id="KW-1185">Reference proteome</keyword>
<accession>A0A9X2J358</accession>
<evidence type="ECO:0000313" key="2">
    <source>
        <dbReference type="EMBL" id="MCM8557740.1"/>
    </source>
</evidence>
<dbReference type="EMBL" id="JAMSHT010000001">
    <property type="protein sequence ID" value="MCM8557740.1"/>
    <property type="molecule type" value="Genomic_DNA"/>
</dbReference>
<sequence>MRLPNWSPRDWRAMIALWASVAGAAVLTGLAAWLVRLIHTMALADPALAPRTVDVLARFNYGFIAIIGAILLSLGLAINRRSFRAEAFGASIEADGGARHPDEGSCDA</sequence>